<keyword evidence="2" id="KW-1185">Reference proteome</keyword>
<protein>
    <submittedName>
        <fullName evidence="1">Uncharacterized protein</fullName>
    </submittedName>
</protein>
<evidence type="ECO:0000313" key="2">
    <source>
        <dbReference type="Proteomes" id="UP001239111"/>
    </source>
</evidence>
<proteinExistence type="predicted"/>
<reference evidence="1" key="1">
    <citation type="submission" date="2023-04" db="EMBL/GenBank/DDBJ databases">
        <title>A chromosome-level genome assembly of the parasitoid wasp Eretmocerus hayati.</title>
        <authorList>
            <person name="Zhong Y."/>
            <person name="Liu S."/>
            <person name="Liu Y."/>
        </authorList>
    </citation>
    <scope>NUCLEOTIDE SEQUENCE</scope>
    <source>
        <strain evidence="1">ZJU_SS_LIU_2023</strain>
    </source>
</reference>
<organism evidence="1 2">
    <name type="scientific">Eretmocerus hayati</name>
    <dbReference type="NCBI Taxonomy" id="131215"/>
    <lineage>
        <taxon>Eukaryota</taxon>
        <taxon>Metazoa</taxon>
        <taxon>Ecdysozoa</taxon>
        <taxon>Arthropoda</taxon>
        <taxon>Hexapoda</taxon>
        <taxon>Insecta</taxon>
        <taxon>Pterygota</taxon>
        <taxon>Neoptera</taxon>
        <taxon>Endopterygota</taxon>
        <taxon>Hymenoptera</taxon>
        <taxon>Apocrita</taxon>
        <taxon>Proctotrupomorpha</taxon>
        <taxon>Chalcidoidea</taxon>
        <taxon>Aphelinidae</taxon>
        <taxon>Aphelininae</taxon>
        <taxon>Eretmocerus</taxon>
    </lineage>
</organism>
<accession>A0ACC2NMD8</accession>
<evidence type="ECO:0000313" key="1">
    <source>
        <dbReference type="EMBL" id="KAJ8672415.1"/>
    </source>
</evidence>
<comment type="caution">
    <text evidence="1">The sequence shown here is derived from an EMBL/GenBank/DDBJ whole genome shotgun (WGS) entry which is preliminary data.</text>
</comment>
<gene>
    <name evidence="1" type="ORF">QAD02_003674</name>
</gene>
<sequence length="242" mass="27545">MSTQWKSGQMEKEQQETKRSEGALRQRRHKLLKKSRVTLDSDDNDEDTSALLSKSCQPEAQTPCTFEENVEKSENSDRTMSPGSDSGTNVPKNRTRNSCSQSAANVNESQVQSMSLSVDDVKDIPSARSSSCDSKYPSDVLSDPSDEEKEHDDKTDSNSFADQLRYWTLKNKTRHTVITELFQILQPRFPELLKIAKILLQSNSCPQYTVEKFIPWDDSEKSEFVHFGTEEHLKKPVTPKLH</sequence>
<name>A0ACC2NMD8_9HYME</name>
<dbReference type="EMBL" id="CM056743">
    <property type="protein sequence ID" value="KAJ8672415.1"/>
    <property type="molecule type" value="Genomic_DNA"/>
</dbReference>
<dbReference type="Proteomes" id="UP001239111">
    <property type="component" value="Chromosome 3"/>
</dbReference>